<protein>
    <submittedName>
        <fullName evidence="11">Type VII secretion protein EccB, Actinobacterial</fullName>
    </submittedName>
</protein>
<dbReference type="PATRIC" id="fig|710685.3.peg.624"/>
<evidence type="ECO:0000256" key="1">
    <source>
        <dbReference type="ARBA" id="ARBA00004162"/>
    </source>
</evidence>
<dbReference type="Gene3D" id="2.40.50.910">
    <property type="entry name" value="Type VII secretion system EccB, repeat 3 domain"/>
    <property type="match status" value="1"/>
</dbReference>
<dbReference type="PANTHER" id="PTHR40765:SF2">
    <property type="entry name" value="ESX-2 SECRETION SYSTEM ATPASE ECCB2"/>
    <property type="match status" value="1"/>
</dbReference>
<dbReference type="STRING" id="710685.MycrhN_0618"/>
<keyword evidence="9 10" id="KW-0472">Membrane</keyword>
<keyword evidence="5" id="KW-0547">Nucleotide-binding</keyword>
<evidence type="ECO:0000256" key="5">
    <source>
        <dbReference type="ARBA" id="ARBA00022741"/>
    </source>
</evidence>
<dbReference type="RefSeq" id="WP_014209075.1">
    <property type="nucleotide sequence ID" value="NC_016604.1"/>
</dbReference>
<evidence type="ECO:0000256" key="4">
    <source>
        <dbReference type="ARBA" id="ARBA00022692"/>
    </source>
</evidence>
<comment type="similarity">
    <text evidence="2">Belongs to the EccB family.</text>
</comment>
<dbReference type="InterPro" id="IPR007795">
    <property type="entry name" value="T7SS_EccB"/>
</dbReference>
<dbReference type="GO" id="GO:0005524">
    <property type="term" value="F:ATP binding"/>
    <property type="evidence" value="ECO:0007669"/>
    <property type="project" value="UniProtKB-KW"/>
</dbReference>
<dbReference type="Gene3D" id="3.30.2390.20">
    <property type="entry name" value="Type VII secretion system EccB, repeat 1 domain"/>
    <property type="match status" value="1"/>
</dbReference>
<accession>G8RNC3</accession>
<evidence type="ECO:0000256" key="10">
    <source>
        <dbReference type="SAM" id="Phobius"/>
    </source>
</evidence>
<dbReference type="GO" id="GO:0005886">
    <property type="term" value="C:plasma membrane"/>
    <property type="evidence" value="ECO:0007669"/>
    <property type="project" value="UniProtKB-SubCell"/>
</dbReference>
<evidence type="ECO:0000256" key="7">
    <source>
        <dbReference type="ARBA" id="ARBA00022840"/>
    </source>
</evidence>
<keyword evidence="4 10" id="KW-0812">Transmembrane</keyword>
<dbReference type="PANTHER" id="PTHR40765">
    <property type="entry name" value="ESX-2 SECRETION SYSTEM ATPASE ECCB2"/>
    <property type="match status" value="1"/>
</dbReference>
<feature type="transmembrane region" description="Helical" evidence="10">
    <location>
        <begin position="41"/>
        <end position="64"/>
    </location>
</feature>
<comment type="subcellular location">
    <subcellularLocation>
        <location evidence="1">Cell membrane</location>
        <topology evidence="1">Single-pass membrane protein</topology>
    </subcellularLocation>
</comment>
<dbReference type="GO" id="GO:0016787">
    <property type="term" value="F:hydrolase activity"/>
    <property type="evidence" value="ECO:0007669"/>
    <property type="project" value="UniProtKB-KW"/>
</dbReference>
<keyword evidence="8 10" id="KW-1133">Transmembrane helix</keyword>
<evidence type="ECO:0000313" key="12">
    <source>
        <dbReference type="Proteomes" id="UP000005442"/>
    </source>
</evidence>
<evidence type="ECO:0000256" key="8">
    <source>
        <dbReference type="ARBA" id="ARBA00022989"/>
    </source>
</evidence>
<dbReference type="Pfam" id="PF05108">
    <property type="entry name" value="T7SS_ESX1_EccB"/>
    <property type="match status" value="1"/>
</dbReference>
<dbReference type="AlphaFoldDB" id="G8RNC3"/>
<dbReference type="InterPro" id="IPR042485">
    <property type="entry name" value="T7SS_EccB_R3"/>
</dbReference>
<evidence type="ECO:0000256" key="3">
    <source>
        <dbReference type="ARBA" id="ARBA00022475"/>
    </source>
</evidence>
<dbReference type="Proteomes" id="UP000005442">
    <property type="component" value="Chromosome"/>
</dbReference>
<keyword evidence="12" id="KW-1185">Reference proteome</keyword>
<evidence type="ECO:0000256" key="6">
    <source>
        <dbReference type="ARBA" id="ARBA00022801"/>
    </source>
</evidence>
<keyword evidence="6" id="KW-0378">Hydrolase</keyword>
<evidence type="ECO:0000313" key="11">
    <source>
        <dbReference type="EMBL" id="AEV71255.1"/>
    </source>
</evidence>
<keyword evidence="3" id="KW-1003">Cell membrane</keyword>
<dbReference type="InterPro" id="IPR044857">
    <property type="entry name" value="T7SS_EccB_R1"/>
</dbReference>
<sequence>MTETTAIGIQVSGHRFLMRRMAHGLVRGDVRMLDDPLRAQSLSLAAGCVVAAIAVAVCAVLAFLQPRGDVGTAAIVIVRESGAVYVRIGDTMHPAMNLASARLITGMSDEPELVGMSALDRVERGSLVGIPGAPDIIAAPLGVDESVWSVCDDADGRTAVLVGEPLNLDSSRSALVTPRGESAATAYLLYDGQRARVDLRDNAVVRALKLDGVTPRPVSRTLLDALPEAPEIVAPSVPEFGTPSVLPGFPTGTVVRLMRADSAEYYVALPGGVQRIGEMAADLIRFTYALRRDIAAVAPGLIGNVPIVEELPVSTFPDHGGVAESAALCAQSGAVLMGGSSPVDDGRAVTLAQADESGPDVDYFGMPSGRSAYVRAVGVTGEGAATGARYFVDNSGVLFGIRDEDAAERLGLSGPVPAPWPLLAHLPRGPELSVQTASVRRDGVGPTP</sequence>
<dbReference type="GO" id="GO:0005576">
    <property type="term" value="C:extracellular region"/>
    <property type="evidence" value="ECO:0007669"/>
    <property type="project" value="TreeGrafter"/>
</dbReference>
<dbReference type="OrthoDB" id="3847604at2"/>
<evidence type="ECO:0000256" key="2">
    <source>
        <dbReference type="ARBA" id="ARBA00008149"/>
    </source>
</evidence>
<evidence type="ECO:0000256" key="9">
    <source>
        <dbReference type="ARBA" id="ARBA00023136"/>
    </source>
</evidence>
<dbReference type="NCBIfam" id="TIGR03919">
    <property type="entry name" value="T7SS_EccB"/>
    <property type="match status" value="1"/>
</dbReference>
<reference evidence="11 12" key="1">
    <citation type="submission" date="2011-12" db="EMBL/GenBank/DDBJ databases">
        <title>Complete sequence of Mycobacterium rhodesiae NBB3.</title>
        <authorList>
            <consortium name="US DOE Joint Genome Institute"/>
            <person name="Lucas S."/>
            <person name="Han J."/>
            <person name="Lapidus A."/>
            <person name="Cheng J.-F."/>
            <person name="Goodwin L."/>
            <person name="Pitluck S."/>
            <person name="Peters L."/>
            <person name="Mikhailova N."/>
            <person name="Gu W."/>
            <person name="Detter J.C."/>
            <person name="Han C."/>
            <person name="Tapia R."/>
            <person name="Land M."/>
            <person name="Hauser L."/>
            <person name="Kyrpides N."/>
            <person name="Ivanova N."/>
            <person name="Pagani I."/>
            <person name="Mattes T."/>
            <person name="Holmes A."/>
            <person name="Rutledge P."/>
            <person name="Paulsen I."/>
            <person name="Coleman N."/>
            <person name="Woyke T."/>
        </authorList>
    </citation>
    <scope>NUCLEOTIDE SEQUENCE [LARGE SCALE GENOMIC DNA]</scope>
    <source>
        <strain evidence="11 12">NBB3</strain>
    </source>
</reference>
<organism evidence="11 12">
    <name type="scientific">Mycolicibacterium rhodesiae (strain NBB3)</name>
    <name type="common">Mycobacterium rhodesiae</name>
    <dbReference type="NCBI Taxonomy" id="710685"/>
    <lineage>
        <taxon>Bacteria</taxon>
        <taxon>Bacillati</taxon>
        <taxon>Actinomycetota</taxon>
        <taxon>Actinomycetes</taxon>
        <taxon>Mycobacteriales</taxon>
        <taxon>Mycobacteriaceae</taxon>
        <taxon>Mycolicibacterium</taxon>
    </lineage>
</organism>
<keyword evidence="7" id="KW-0067">ATP-binding</keyword>
<name>G8RNC3_MYCRN</name>
<dbReference type="KEGG" id="mrh:MycrhN_0618"/>
<proteinExistence type="inferred from homology"/>
<dbReference type="EMBL" id="CP003169">
    <property type="protein sequence ID" value="AEV71255.1"/>
    <property type="molecule type" value="Genomic_DNA"/>
</dbReference>
<dbReference type="eggNOG" id="COG3266">
    <property type="taxonomic scope" value="Bacteria"/>
</dbReference>
<dbReference type="HOGENOM" id="CLU_036302_3_0_11"/>
<gene>
    <name evidence="11" type="ordered locus">MycrhN_0618</name>
</gene>